<dbReference type="GO" id="GO:0000978">
    <property type="term" value="F:RNA polymerase II cis-regulatory region sequence-specific DNA binding"/>
    <property type="evidence" value="ECO:0007669"/>
    <property type="project" value="TreeGrafter"/>
</dbReference>
<evidence type="ECO:0000313" key="14">
    <source>
        <dbReference type="Proteomes" id="UP000075809"/>
    </source>
</evidence>
<dbReference type="GO" id="GO:0045944">
    <property type="term" value="P:positive regulation of transcription by RNA polymerase II"/>
    <property type="evidence" value="ECO:0007669"/>
    <property type="project" value="InterPro"/>
</dbReference>
<comment type="subcellular location">
    <subcellularLocation>
        <location evidence="1 9 10">Nucleus</location>
    </subcellularLocation>
</comment>
<dbReference type="CDD" id="cd00086">
    <property type="entry name" value="homeodomain"/>
    <property type="match status" value="1"/>
</dbReference>
<sequence>MLCSKDTIASYSHRTSDNFELLPTPATPSSFHMEGQNARSATGCETPWYHRWSWSNPSNPCGGFDIATDETARLIPPPYVVNFLQNTDSNQNYRTCRWEQYSQQDAADCHLIIEQLNGKEDEKPLSKPEDLLYENNQDRRVTTNTGTMFRTWELPHLQNIDLEYESKYQSWQDSQHNQNHTNSLFGENIRLHQRERETTKRTSDKPRKERTAFTKQQVRHLECEFAHSNYLTRLRRYEIAVALDLTERQVKVWFQNRRMKWKRTKGNTVNVQEATTVS</sequence>
<proteinExistence type="predicted"/>
<dbReference type="PANTHER" id="PTHR24328">
    <property type="entry name" value="HOMEOBOX PROTEIN MOX"/>
    <property type="match status" value="1"/>
</dbReference>
<name>A0A151XGV7_9HYME</name>
<feature type="DNA-binding region" description="Homeobox" evidence="9">
    <location>
        <begin position="206"/>
        <end position="265"/>
    </location>
</feature>
<keyword evidence="2" id="KW-0217">Developmental protein</keyword>
<evidence type="ECO:0000313" key="13">
    <source>
        <dbReference type="EMBL" id="KYQ59642.1"/>
    </source>
</evidence>
<feature type="region of interest" description="Disordered" evidence="11">
    <location>
        <begin position="186"/>
        <end position="213"/>
    </location>
</feature>
<dbReference type="Pfam" id="PF00046">
    <property type="entry name" value="Homeodomain"/>
    <property type="match status" value="1"/>
</dbReference>
<keyword evidence="6" id="KW-0010">Activator</keyword>
<dbReference type="GO" id="GO:0005634">
    <property type="term" value="C:nucleus"/>
    <property type="evidence" value="ECO:0007669"/>
    <property type="project" value="UniProtKB-SubCell"/>
</dbReference>
<evidence type="ECO:0000256" key="4">
    <source>
        <dbReference type="ARBA" id="ARBA00023125"/>
    </source>
</evidence>
<dbReference type="SMART" id="SM00389">
    <property type="entry name" value="HOX"/>
    <property type="match status" value="1"/>
</dbReference>
<dbReference type="PANTHER" id="PTHR24328:SF7">
    <property type="entry name" value="BUTTONLESS"/>
    <property type="match status" value="1"/>
</dbReference>
<dbReference type="PROSITE" id="PS00027">
    <property type="entry name" value="HOMEOBOX_1"/>
    <property type="match status" value="1"/>
</dbReference>
<dbReference type="STRING" id="64791.A0A151XGV7"/>
<dbReference type="GO" id="GO:0000981">
    <property type="term" value="F:DNA-binding transcription factor activity, RNA polymerase II-specific"/>
    <property type="evidence" value="ECO:0007669"/>
    <property type="project" value="InterPro"/>
</dbReference>
<feature type="domain" description="Homeobox" evidence="12">
    <location>
        <begin position="204"/>
        <end position="264"/>
    </location>
</feature>
<evidence type="ECO:0000256" key="8">
    <source>
        <dbReference type="ARBA" id="ARBA00023242"/>
    </source>
</evidence>
<accession>A0A151XGV7</accession>
<evidence type="ECO:0000256" key="9">
    <source>
        <dbReference type="PROSITE-ProRule" id="PRU00108"/>
    </source>
</evidence>
<evidence type="ECO:0000256" key="5">
    <source>
        <dbReference type="ARBA" id="ARBA00023155"/>
    </source>
</evidence>
<evidence type="ECO:0000256" key="2">
    <source>
        <dbReference type="ARBA" id="ARBA00022473"/>
    </source>
</evidence>
<organism evidence="13 14">
    <name type="scientific">Mycetomoellerius zeteki</name>
    <dbReference type="NCBI Taxonomy" id="64791"/>
    <lineage>
        <taxon>Eukaryota</taxon>
        <taxon>Metazoa</taxon>
        <taxon>Ecdysozoa</taxon>
        <taxon>Arthropoda</taxon>
        <taxon>Hexapoda</taxon>
        <taxon>Insecta</taxon>
        <taxon>Pterygota</taxon>
        <taxon>Neoptera</taxon>
        <taxon>Endopterygota</taxon>
        <taxon>Hymenoptera</taxon>
        <taxon>Apocrita</taxon>
        <taxon>Aculeata</taxon>
        <taxon>Formicoidea</taxon>
        <taxon>Formicidae</taxon>
        <taxon>Myrmicinae</taxon>
        <taxon>Mycetomoellerius</taxon>
    </lineage>
</organism>
<evidence type="ECO:0000256" key="1">
    <source>
        <dbReference type="ARBA" id="ARBA00004123"/>
    </source>
</evidence>
<keyword evidence="14" id="KW-1185">Reference proteome</keyword>
<gene>
    <name evidence="13" type="ORF">ALC60_01308</name>
</gene>
<dbReference type="InterPro" id="IPR042634">
    <property type="entry name" value="MOX-1/MOX-2"/>
</dbReference>
<feature type="compositionally biased region" description="Basic and acidic residues" evidence="11">
    <location>
        <begin position="189"/>
        <end position="212"/>
    </location>
</feature>
<keyword evidence="7" id="KW-0804">Transcription</keyword>
<dbReference type="InterPro" id="IPR017970">
    <property type="entry name" value="Homeobox_CS"/>
</dbReference>
<dbReference type="PROSITE" id="PS50071">
    <property type="entry name" value="HOMEOBOX_2"/>
    <property type="match status" value="1"/>
</dbReference>
<keyword evidence="4 9" id="KW-0238">DNA-binding</keyword>
<reference evidence="13 14" key="1">
    <citation type="submission" date="2015-09" db="EMBL/GenBank/DDBJ databases">
        <title>Trachymyrmex zeteki WGS genome.</title>
        <authorList>
            <person name="Nygaard S."/>
            <person name="Hu H."/>
            <person name="Boomsma J."/>
            <person name="Zhang G."/>
        </authorList>
    </citation>
    <scope>NUCLEOTIDE SEQUENCE [LARGE SCALE GENOMIC DNA]</scope>
    <source>
        <strain evidence="13">Tzet28-1</strain>
        <tissue evidence="13">Whole body</tissue>
    </source>
</reference>
<evidence type="ECO:0000256" key="3">
    <source>
        <dbReference type="ARBA" id="ARBA00023015"/>
    </source>
</evidence>
<dbReference type="Proteomes" id="UP000075809">
    <property type="component" value="Unassembled WGS sequence"/>
</dbReference>
<dbReference type="Gene3D" id="1.10.10.60">
    <property type="entry name" value="Homeodomain-like"/>
    <property type="match status" value="1"/>
</dbReference>
<keyword evidence="3" id="KW-0805">Transcription regulation</keyword>
<protein>
    <submittedName>
        <fullName evidence="13">Homeobox protein MOX-2</fullName>
    </submittedName>
</protein>
<keyword evidence="8 9" id="KW-0539">Nucleus</keyword>
<evidence type="ECO:0000256" key="10">
    <source>
        <dbReference type="RuleBase" id="RU000682"/>
    </source>
</evidence>
<dbReference type="InterPro" id="IPR009057">
    <property type="entry name" value="Homeodomain-like_sf"/>
</dbReference>
<evidence type="ECO:0000256" key="11">
    <source>
        <dbReference type="SAM" id="MobiDB-lite"/>
    </source>
</evidence>
<keyword evidence="5 9" id="KW-0371">Homeobox</keyword>
<evidence type="ECO:0000256" key="6">
    <source>
        <dbReference type="ARBA" id="ARBA00023159"/>
    </source>
</evidence>
<dbReference type="InterPro" id="IPR020479">
    <property type="entry name" value="HD_metazoa"/>
</dbReference>
<evidence type="ECO:0000256" key="7">
    <source>
        <dbReference type="ARBA" id="ARBA00023163"/>
    </source>
</evidence>
<dbReference type="PRINTS" id="PR00024">
    <property type="entry name" value="HOMEOBOX"/>
</dbReference>
<dbReference type="AlphaFoldDB" id="A0A151XGV7"/>
<dbReference type="EMBL" id="KQ982138">
    <property type="protein sequence ID" value="KYQ59642.1"/>
    <property type="molecule type" value="Genomic_DNA"/>
</dbReference>
<dbReference type="SUPFAM" id="SSF46689">
    <property type="entry name" value="Homeodomain-like"/>
    <property type="match status" value="1"/>
</dbReference>
<evidence type="ECO:0000259" key="12">
    <source>
        <dbReference type="PROSITE" id="PS50071"/>
    </source>
</evidence>
<dbReference type="InterPro" id="IPR001356">
    <property type="entry name" value="HD"/>
</dbReference>